<evidence type="ECO:0000313" key="2">
    <source>
        <dbReference type="Proteomes" id="UP001054945"/>
    </source>
</evidence>
<reference evidence="1 2" key="1">
    <citation type="submission" date="2021-06" db="EMBL/GenBank/DDBJ databases">
        <title>Caerostris extrusa draft genome.</title>
        <authorList>
            <person name="Kono N."/>
            <person name="Arakawa K."/>
        </authorList>
    </citation>
    <scope>NUCLEOTIDE SEQUENCE [LARGE SCALE GENOMIC DNA]</scope>
</reference>
<sequence length="57" mass="6689">MVKEFSNALRNSARNDIATGNILRGYFGGNLGFFKRLVHRQSSRNKIFPKYLRNREE</sequence>
<dbReference type="EMBL" id="BPLR01004830">
    <property type="protein sequence ID" value="GIX97860.1"/>
    <property type="molecule type" value="Genomic_DNA"/>
</dbReference>
<accession>A0AAV4PN91</accession>
<protein>
    <submittedName>
        <fullName evidence="1">Uncharacterized protein</fullName>
    </submittedName>
</protein>
<dbReference type="AlphaFoldDB" id="A0AAV4PN91"/>
<proteinExistence type="predicted"/>
<feature type="non-terminal residue" evidence="1">
    <location>
        <position position="57"/>
    </location>
</feature>
<comment type="caution">
    <text evidence="1">The sequence shown here is derived from an EMBL/GenBank/DDBJ whole genome shotgun (WGS) entry which is preliminary data.</text>
</comment>
<evidence type="ECO:0000313" key="1">
    <source>
        <dbReference type="EMBL" id="GIX97860.1"/>
    </source>
</evidence>
<gene>
    <name evidence="1" type="ORF">CEXT_596931</name>
</gene>
<name>A0AAV4PN91_CAEEX</name>
<organism evidence="1 2">
    <name type="scientific">Caerostris extrusa</name>
    <name type="common">Bark spider</name>
    <name type="synonym">Caerostris bankana</name>
    <dbReference type="NCBI Taxonomy" id="172846"/>
    <lineage>
        <taxon>Eukaryota</taxon>
        <taxon>Metazoa</taxon>
        <taxon>Ecdysozoa</taxon>
        <taxon>Arthropoda</taxon>
        <taxon>Chelicerata</taxon>
        <taxon>Arachnida</taxon>
        <taxon>Araneae</taxon>
        <taxon>Araneomorphae</taxon>
        <taxon>Entelegynae</taxon>
        <taxon>Araneoidea</taxon>
        <taxon>Araneidae</taxon>
        <taxon>Caerostris</taxon>
    </lineage>
</organism>
<keyword evidence="2" id="KW-1185">Reference proteome</keyword>
<dbReference type="Proteomes" id="UP001054945">
    <property type="component" value="Unassembled WGS sequence"/>
</dbReference>